<feature type="non-terminal residue" evidence="2">
    <location>
        <position position="36"/>
    </location>
</feature>
<evidence type="ECO:0000313" key="3">
    <source>
        <dbReference type="Proteomes" id="UP000678499"/>
    </source>
</evidence>
<evidence type="ECO:0000256" key="1">
    <source>
        <dbReference type="SAM" id="MobiDB-lite"/>
    </source>
</evidence>
<protein>
    <submittedName>
        <fullName evidence="2">Uncharacterized protein</fullName>
    </submittedName>
</protein>
<name>A0A7R9GJW1_9CRUS</name>
<dbReference type="EMBL" id="CAJPEX010011878">
    <property type="protein sequence ID" value="CAG0925275.1"/>
    <property type="molecule type" value="Genomic_DNA"/>
</dbReference>
<proteinExistence type="predicted"/>
<sequence length="36" mass="3758">MVPSAQQHQQPGIVNPGGYSGKMVLPGTPPGHSQQF</sequence>
<accession>A0A7R9GJW1</accession>
<dbReference type="EMBL" id="OA893915">
    <property type="protein sequence ID" value="CAD7285123.1"/>
    <property type="molecule type" value="Genomic_DNA"/>
</dbReference>
<evidence type="ECO:0000313" key="2">
    <source>
        <dbReference type="EMBL" id="CAD7285123.1"/>
    </source>
</evidence>
<feature type="compositionally biased region" description="Polar residues" evidence="1">
    <location>
        <begin position="1"/>
        <end position="12"/>
    </location>
</feature>
<dbReference type="OrthoDB" id="200349at2759"/>
<reference evidence="2" key="1">
    <citation type="submission" date="2020-11" db="EMBL/GenBank/DDBJ databases">
        <authorList>
            <person name="Tran Van P."/>
        </authorList>
    </citation>
    <scope>NUCLEOTIDE SEQUENCE</scope>
</reference>
<dbReference type="AlphaFoldDB" id="A0A7R9GJW1"/>
<feature type="region of interest" description="Disordered" evidence="1">
    <location>
        <begin position="1"/>
        <end position="36"/>
    </location>
</feature>
<organism evidence="2">
    <name type="scientific">Notodromas monacha</name>
    <dbReference type="NCBI Taxonomy" id="399045"/>
    <lineage>
        <taxon>Eukaryota</taxon>
        <taxon>Metazoa</taxon>
        <taxon>Ecdysozoa</taxon>
        <taxon>Arthropoda</taxon>
        <taxon>Crustacea</taxon>
        <taxon>Oligostraca</taxon>
        <taxon>Ostracoda</taxon>
        <taxon>Podocopa</taxon>
        <taxon>Podocopida</taxon>
        <taxon>Cypridocopina</taxon>
        <taxon>Cypridoidea</taxon>
        <taxon>Cyprididae</taxon>
        <taxon>Notodromas</taxon>
    </lineage>
</organism>
<dbReference type="Proteomes" id="UP000678499">
    <property type="component" value="Unassembled WGS sequence"/>
</dbReference>
<gene>
    <name evidence="2" type="ORF">NMOB1V02_LOCUS12725</name>
</gene>
<keyword evidence="3" id="KW-1185">Reference proteome</keyword>